<evidence type="ECO:0000256" key="1">
    <source>
        <dbReference type="SAM" id="MobiDB-lite"/>
    </source>
</evidence>
<feature type="domain" description="DUF3631" evidence="2">
    <location>
        <begin position="203"/>
        <end position="377"/>
    </location>
</feature>
<evidence type="ECO:0000259" key="2">
    <source>
        <dbReference type="Pfam" id="PF12307"/>
    </source>
</evidence>
<dbReference type="PROSITE" id="PS00039">
    <property type="entry name" value="DEAD_ATP_HELICASE"/>
    <property type="match status" value="1"/>
</dbReference>
<proteinExistence type="predicted"/>
<evidence type="ECO:0000313" key="4">
    <source>
        <dbReference type="Proteomes" id="UP000245514"/>
    </source>
</evidence>
<dbReference type="Pfam" id="PF12307">
    <property type="entry name" value="DUF3631"/>
    <property type="match status" value="1"/>
</dbReference>
<feature type="compositionally biased region" description="Basic and acidic residues" evidence="1">
    <location>
        <begin position="398"/>
        <end position="407"/>
    </location>
</feature>
<dbReference type="InterPro" id="IPR000629">
    <property type="entry name" value="RNA-helicase_DEAD-box_CS"/>
</dbReference>
<dbReference type="Proteomes" id="UP000245514">
    <property type="component" value="Unassembled WGS sequence"/>
</dbReference>
<sequence length="407" mass="45987">MNTNYTPHVDGFDGLDGLDGSNEGPVTILDKYRDHFEKYILTASDEDYEVLTLWALHTFLMEINISTPRLLITSPVPGSGKTTLLDHLHRLTANPLLAANATNAALSRAVHASMRTVLLDEADRTLDPKRPGREELIQTINSGYKRDGYRLITSERKGNGEEPESLKLSTYGPVAMAGNNMLLPEDTMTRIIPITMLPDLEGVKAETYWDDELEQEAAELKAEAEQWAAGVLQKKPSRPRIPDDVKGRFKEIWLPLKQVAAAVNSPSWCQRVDEFALRHIEETKRDEEEGLRHMPPHRVLIRHIYELLPENQPFIPTGKLISELIRAEPDTWGEGNRIGSKLTPQRLGRMLGKYKIRPGKLNDIRGYFRQDFLRSWKAEGLIRKPSEPSEPSKPSSTAKDEALFKIA</sequence>
<reference evidence="3 4" key="1">
    <citation type="submission" date="2018-05" db="EMBL/GenBank/DDBJ databases">
        <title>Draft Genome Sequence of Arthrobacter cumminsii IME1328, Isolated from a Patient Who Suffered from Foot Ulcers in China.</title>
        <authorList>
            <person name="Li M."/>
            <person name="Jiang Z."/>
            <person name="Sun Q."/>
            <person name="Tong Y."/>
        </authorList>
    </citation>
    <scope>NUCLEOTIDE SEQUENCE [LARGE SCALE GENOMIC DNA]</scope>
    <source>
        <strain evidence="3 4">IME1328</strain>
    </source>
</reference>
<dbReference type="EMBL" id="QFWG01000006">
    <property type="protein sequence ID" value="PWI27756.1"/>
    <property type="molecule type" value="Genomic_DNA"/>
</dbReference>
<dbReference type="InterPro" id="IPR027417">
    <property type="entry name" value="P-loop_NTPase"/>
</dbReference>
<evidence type="ECO:0000313" key="3">
    <source>
        <dbReference type="EMBL" id="PWI27756.1"/>
    </source>
</evidence>
<comment type="caution">
    <text evidence="3">The sequence shown here is derived from an EMBL/GenBank/DDBJ whole genome shotgun (WGS) entry which is preliminary data.</text>
</comment>
<dbReference type="RefSeq" id="WP_109303762.1">
    <property type="nucleotide sequence ID" value="NZ_QFWG01000006.1"/>
</dbReference>
<keyword evidence="4" id="KW-1185">Reference proteome</keyword>
<dbReference type="SUPFAM" id="SSF52540">
    <property type="entry name" value="P-loop containing nucleoside triphosphate hydrolases"/>
    <property type="match status" value="1"/>
</dbReference>
<organism evidence="3 4">
    <name type="scientific">Pseudoglutamicibacter cumminsii</name>
    <dbReference type="NCBI Taxonomy" id="156979"/>
    <lineage>
        <taxon>Bacteria</taxon>
        <taxon>Bacillati</taxon>
        <taxon>Actinomycetota</taxon>
        <taxon>Actinomycetes</taxon>
        <taxon>Micrococcales</taxon>
        <taxon>Micrococcaceae</taxon>
        <taxon>Pseudoglutamicibacter</taxon>
    </lineage>
</organism>
<protein>
    <recommendedName>
        <fullName evidence="2">DUF3631 domain-containing protein</fullName>
    </recommendedName>
</protein>
<name>A0ABX5L4V1_9MICC</name>
<dbReference type="InterPro" id="IPR022081">
    <property type="entry name" value="DUF3631"/>
</dbReference>
<accession>A0ABX5L4V1</accession>
<feature type="region of interest" description="Disordered" evidence="1">
    <location>
        <begin position="383"/>
        <end position="407"/>
    </location>
</feature>
<gene>
    <name evidence="3" type="ORF">CAY35_06025</name>
</gene>